<organism evidence="1 2">
    <name type="scientific">Rotaria magnacalcarata</name>
    <dbReference type="NCBI Taxonomy" id="392030"/>
    <lineage>
        <taxon>Eukaryota</taxon>
        <taxon>Metazoa</taxon>
        <taxon>Spiralia</taxon>
        <taxon>Gnathifera</taxon>
        <taxon>Rotifera</taxon>
        <taxon>Eurotatoria</taxon>
        <taxon>Bdelloidea</taxon>
        <taxon>Philodinida</taxon>
        <taxon>Philodinidae</taxon>
        <taxon>Rotaria</taxon>
    </lineage>
</organism>
<dbReference type="AlphaFoldDB" id="A0A814PL38"/>
<accession>A0A814PL38</accession>
<dbReference type="Pfam" id="PF15610">
    <property type="entry name" value="PRTase_3"/>
    <property type="match status" value="1"/>
</dbReference>
<dbReference type="InterPro" id="IPR028944">
    <property type="entry name" value="PRTase_ComF-like"/>
</dbReference>
<gene>
    <name evidence="1" type="ORF">CJN711_LOCUS7462</name>
</gene>
<name>A0A814PL38_9BILA</name>
<evidence type="ECO:0000313" key="1">
    <source>
        <dbReference type="EMBL" id="CAF1107450.1"/>
    </source>
</evidence>
<dbReference type="Proteomes" id="UP000663855">
    <property type="component" value="Unassembled WGS sequence"/>
</dbReference>
<reference evidence="1" key="1">
    <citation type="submission" date="2021-02" db="EMBL/GenBank/DDBJ databases">
        <authorList>
            <person name="Nowell W R."/>
        </authorList>
    </citation>
    <scope>NUCLEOTIDE SEQUENCE</scope>
</reference>
<protein>
    <submittedName>
        <fullName evidence="1">Uncharacterized protein</fullName>
    </submittedName>
</protein>
<evidence type="ECO:0000313" key="2">
    <source>
        <dbReference type="Proteomes" id="UP000663855"/>
    </source>
</evidence>
<dbReference type="EMBL" id="CAJNOV010002554">
    <property type="protein sequence ID" value="CAF1107450.1"/>
    <property type="molecule type" value="Genomic_DNA"/>
</dbReference>
<comment type="caution">
    <text evidence="1">The sequence shown here is derived from an EMBL/GenBank/DDBJ whole genome shotgun (WGS) entry which is preliminary data.</text>
</comment>
<proteinExistence type="predicted"/>
<sequence length="292" mass="34219">MIETPQETIMMMVNDEQRFALHLINNSKILSFDRYAYSRYKYGDSNQAIQFGQELCTGFLEKYHDFILSSNKQFMAISSPRSIVPPAAYYIFQTFLEKLNRFLQSNGRPPALEHTIQRIGTIAEDYSSLSRGERFDRLIDERYSIDSQPLTNKFLLFIDDIRITGMHEMNIIRLLNASQIYNARLFIYYAQLINDQIPSSFEHELNRCAINNLEQLLTIIHNPAASFQINTRVLKEILRSNLSELDQFLHSISDDLISKIYYACLACNYETIKIFADSLNYMHRCLQQRQNE</sequence>